<dbReference type="EMBL" id="CACRXK020004559">
    <property type="protein sequence ID" value="CAB4003181.1"/>
    <property type="molecule type" value="Genomic_DNA"/>
</dbReference>
<comment type="caution">
    <text evidence="1">The sequence shown here is derived from an EMBL/GenBank/DDBJ whole genome shotgun (WGS) entry which is preliminary data.</text>
</comment>
<reference evidence="1" key="1">
    <citation type="submission" date="2020-04" db="EMBL/GenBank/DDBJ databases">
        <authorList>
            <person name="Alioto T."/>
            <person name="Alioto T."/>
            <person name="Gomez Garrido J."/>
        </authorList>
    </citation>
    <scope>NUCLEOTIDE SEQUENCE</scope>
    <source>
        <strain evidence="1">A484AB</strain>
    </source>
</reference>
<dbReference type="OrthoDB" id="376357at2759"/>
<dbReference type="Gene3D" id="1.10.287.110">
    <property type="entry name" value="DnaJ domain"/>
    <property type="match status" value="1"/>
</dbReference>
<evidence type="ECO:0000313" key="1">
    <source>
        <dbReference type="EMBL" id="CAB4003181.1"/>
    </source>
</evidence>
<dbReference type="SUPFAM" id="SSF46565">
    <property type="entry name" value="Chaperone J-domain"/>
    <property type="match status" value="1"/>
</dbReference>
<dbReference type="Proteomes" id="UP001152795">
    <property type="component" value="Unassembled WGS sequence"/>
</dbReference>
<dbReference type="InterPro" id="IPR001623">
    <property type="entry name" value="DnaJ_domain"/>
</dbReference>
<name>A0A6S7I9V7_PARCT</name>
<accession>A0A6S7I9V7</accession>
<dbReference type="AlphaFoldDB" id="A0A6S7I9V7"/>
<dbReference type="InterPro" id="IPR036869">
    <property type="entry name" value="J_dom_sf"/>
</dbReference>
<dbReference type="CDD" id="cd06257">
    <property type="entry name" value="DnaJ"/>
    <property type="match status" value="1"/>
</dbReference>
<protein>
    <submittedName>
        <fullName evidence="1">Uncharacterized protein</fullName>
    </submittedName>
</protein>
<evidence type="ECO:0000313" key="2">
    <source>
        <dbReference type="Proteomes" id="UP001152795"/>
    </source>
</evidence>
<dbReference type="SMART" id="SM00271">
    <property type="entry name" value="DnaJ"/>
    <property type="match status" value="1"/>
</dbReference>
<dbReference type="PROSITE" id="PS50076">
    <property type="entry name" value="DNAJ_2"/>
    <property type="match status" value="1"/>
</dbReference>
<dbReference type="Pfam" id="PF00226">
    <property type="entry name" value="DnaJ"/>
    <property type="match status" value="1"/>
</dbReference>
<keyword evidence="2" id="KW-1185">Reference proteome</keyword>
<organism evidence="1 2">
    <name type="scientific">Paramuricea clavata</name>
    <name type="common">Red gorgonian</name>
    <name type="synonym">Violescent sea-whip</name>
    <dbReference type="NCBI Taxonomy" id="317549"/>
    <lineage>
        <taxon>Eukaryota</taxon>
        <taxon>Metazoa</taxon>
        <taxon>Cnidaria</taxon>
        <taxon>Anthozoa</taxon>
        <taxon>Octocorallia</taxon>
        <taxon>Malacalcyonacea</taxon>
        <taxon>Plexauridae</taxon>
        <taxon>Paramuricea</taxon>
    </lineage>
</organism>
<proteinExistence type="predicted"/>
<gene>
    <name evidence="1" type="ORF">PACLA_8A055399</name>
</gene>
<sequence length="333" mass="36861">MDATKESWENEVVEKLVEVFKNKEDDLCRILFFLDKEDTAYKDNVDRPYSPYWKSLKATVKMDKAFRKFAERLSDETRRAEIDPEFRKRMNIVHEQMMSHCDDAVGIEDSQKLDPSRLLNRDSTSASIFGGLTRAWNIIPHESKVSVLSYLGSMPNRLVMTIVDDVVSIANKSGGAVVMVGLAAVYLCYNACVDLIRWWKGEISGKRFIKNLLDSGFTIGAGMAGGISGAALGSAVGPIGTVVGGIVGGWVCAAGTDYLSDWLTQKLFGLPKEEALENAYRQLGVKMTASNAEVNTAFRKLCLQHHPDKGGNQEDFLIVQCNMGIIKLARGDF</sequence>